<dbReference type="EMBL" id="BGPR01110911">
    <property type="protein sequence ID" value="GBM90524.1"/>
    <property type="molecule type" value="Genomic_DNA"/>
</dbReference>
<evidence type="ECO:0000313" key="2">
    <source>
        <dbReference type="Proteomes" id="UP000499080"/>
    </source>
</evidence>
<proteinExistence type="predicted"/>
<reference evidence="1 2" key="1">
    <citation type="journal article" date="2019" name="Sci. Rep.">
        <title>Orb-weaving spider Araneus ventricosus genome elucidates the spidroin gene catalogue.</title>
        <authorList>
            <person name="Kono N."/>
            <person name="Nakamura H."/>
            <person name="Ohtoshi R."/>
            <person name="Moran D.A.P."/>
            <person name="Shinohara A."/>
            <person name="Yoshida Y."/>
            <person name="Fujiwara M."/>
            <person name="Mori M."/>
            <person name="Tomita M."/>
            <person name="Arakawa K."/>
        </authorList>
    </citation>
    <scope>NUCLEOTIDE SEQUENCE [LARGE SCALE GENOMIC DNA]</scope>
</reference>
<gene>
    <name evidence="1" type="ORF">AVEN_143472_1</name>
</gene>
<dbReference type="AlphaFoldDB" id="A0A4Y2JKR2"/>
<accession>A0A4Y2JKR2</accession>
<name>A0A4Y2JKR2_ARAVE</name>
<dbReference type="Proteomes" id="UP000499080">
    <property type="component" value="Unassembled WGS sequence"/>
</dbReference>
<sequence length="121" mass="14511">MTDDLHRCSAHHLVSSHLIREDRQTQRGFSSKRGDRQTNIHLEDRSIYLEARDWSIARDLMASIQRHYRGNGYQRMNRSWHVAPARTKRVPRPRRGKVSRVIVQDTMDNPFPHQLKFKRRQ</sequence>
<keyword evidence="2" id="KW-1185">Reference proteome</keyword>
<evidence type="ECO:0000313" key="1">
    <source>
        <dbReference type="EMBL" id="GBM90524.1"/>
    </source>
</evidence>
<comment type="caution">
    <text evidence="1">The sequence shown here is derived from an EMBL/GenBank/DDBJ whole genome shotgun (WGS) entry which is preliminary data.</text>
</comment>
<organism evidence="1 2">
    <name type="scientific">Araneus ventricosus</name>
    <name type="common">Orbweaver spider</name>
    <name type="synonym">Epeira ventricosa</name>
    <dbReference type="NCBI Taxonomy" id="182803"/>
    <lineage>
        <taxon>Eukaryota</taxon>
        <taxon>Metazoa</taxon>
        <taxon>Ecdysozoa</taxon>
        <taxon>Arthropoda</taxon>
        <taxon>Chelicerata</taxon>
        <taxon>Arachnida</taxon>
        <taxon>Araneae</taxon>
        <taxon>Araneomorphae</taxon>
        <taxon>Entelegynae</taxon>
        <taxon>Araneoidea</taxon>
        <taxon>Araneidae</taxon>
        <taxon>Araneus</taxon>
    </lineage>
</organism>
<protein>
    <submittedName>
        <fullName evidence="1">Uncharacterized protein</fullName>
    </submittedName>
</protein>